<dbReference type="GO" id="GO:0016787">
    <property type="term" value="F:hydrolase activity"/>
    <property type="evidence" value="ECO:0007669"/>
    <property type="project" value="UniProtKB-KW"/>
</dbReference>
<name>A0AAU8CWL9_9HYPH</name>
<dbReference type="RefSeq" id="WP_353641245.1">
    <property type="nucleotide sequence ID" value="NZ_CP159253.1"/>
</dbReference>
<dbReference type="PANTHER" id="PTHR34139:SF1">
    <property type="entry name" value="RNASE MJ1380-RELATED"/>
    <property type="match status" value="1"/>
</dbReference>
<accession>A0AAU8CWL9</accession>
<gene>
    <name evidence="6" type="ORF">ABVK50_12540</name>
</gene>
<dbReference type="Pfam" id="PF01934">
    <property type="entry name" value="HepT-like"/>
    <property type="match status" value="1"/>
</dbReference>
<dbReference type="GO" id="GO:0004540">
    <property type="term" value="F:RNA nuclease activity"/>
    <property type="evidence" value="ECO:0007669"/>
    <property type="project" value="InterPro"/>
</dbReference>
<keyword evidence="4" id="KW-0547">Nucleotide-binding</keyword>
<dbReference type="PANTHER" id="PTHR34139">
    <property type="entry name" value="UPF0331 PROTEIN MJ0127"/>
    <property type="match status" value="1"/>
</dbReference>
<dbReference type="EMBL" id="CP159253">
    <property type="protein sequence ID" value="XCG51245.1"/>
    <property type="molecule type" value="Genomic_DNA"/>
</dbReference>
<dbReference type="GO" id="GO:0000166">
    <property type="term" value="F:nucleotide binding"/>
    <property type="evidence" value="ECO:0007669"/>
    <property type="project" value="UniProtKB-KW"/>
</dbReference>
<evidence type="ECO:0000256" key="1">
    <source>
        <dbReference type="ARBA" id="ARBA00022553"/>
    </source>
</evidence>
<reference evidence="6" key="1">
    <citation type="submission" date="2024-06" db="EMBL/GenBank/DDBJ databases">
        <title>Mesorhizobium karijinii sp. nov., a symbiont of the iconic Swainsona formosa from arid Australia.</title>
        <authorList>
            <person name="Hill Y.J."/>
            <person name="Watkin E.L.J."/>
            <person name="O'Hara G.W."/>
            <person name="Terpolilli J."/>
            <person name="Tye M.L."/>
            <person name="Kohlmeier M.G."/>
        </authorList>
    </citation>
    <scope>NUCLEOTIDE SEQUENCE</scope>
    <source>
        <strain evidence="6">WSM2240</strain>
    </source>
</reference>
<dbReference type="AlphaFoldDB" id="A0AAU8CWL9"/>
<keyword evidence="2" id="KW-1277">Toxin-antitoxin system</keyword>
<dbReference type="InterPro" id="IPR051813">
    <property type="entry name" value="HepT_RNase_toxin"/>
</dbReference>
<evidence type="ECO:0000256" key="2">
    <source>
        <dbReference type="ARBA" id="ARBA00022649"/>
    </source>
</evidence>
<protein>
    <submittedName>
        <fullName evidence="6">HepT-like ribonuclease domain-containing protein</fullName>
    </submittedName>
</protein>
<dbReference type="InterPro" id="IPR008201">
    <property type="entry name" value="HepT-like"/>
</dbReference>
<evidence type="ECO:0000256" key="5">
    <source>
        <dbReference type="ARBA" id="ARBA00022801"/>
    </source>
</evidence>
<proteinExistence type="predicted"/>
<keyword evidence="5" id="KW-0378">Hydrolase</keyword>
<evidence type="ECO:0000256" key="4">
    <source>
        <dbReference type="ARBA" id="ARBA00022741"/>
    </source>
</evidence>
<evidence type="ECO:0000313" key="6">
    <source>
        <dbReference type="EMBL" id="XCG51245.1"/>
    </source>
</evidence>
<sequence length="122" mass="13866">MAGRAGRSVDDLLWHIVEWGERLEKVVGKISWLEFSESELHRLAASKCIEAIGEAAGNLRKLHPDFASKHPELAFEQAYRTRNRLSHGYDTIDWTVVWTTARRYVPELVGHARGLIAQNDGE</sequence>
<evidence type="ECO:0000256" key="3">
    <source>
        <dbReference type="ARBA" id="ARBA00022722"/>
    </source>
</evidence>
<dbReference type="GO" id="GO:0110001">
    <property type="term" value="C:toxin-antitoxin complex"/>
    <property type="evidence" value="ECO:0007669"/>
    <property type="project" value="InterPro"/>
</dbReference>
<keyword evidence="3" id="KW-0540">Nuclease</keyword>
<keyword evidence="1" id="KW-0597">Phosphoprotein</keyword>
<organism evidence="6">
    <name type="scientific">Mesorhizobium sp. WSM2240</name>
    <dbReference type="NCBI Taxonomy" id="3228851"/>
    <lineage>
        <taxon>Bacteria</taxon>
        <taxon>Pseudomonadati</taxon>
        <taxon>Pseudomonadota</taxon>
        <taxon>Alphaproteobacteria</taxon>
        <taxon>Hyphomicrobiales</taxon>
        <taxon>Phyllobacteriaceae</taxon>
        <taxon>Mesorhizobium</taxon>
    </lineage>
</organism>